<evidence type="ECO:0000313" key="1">
    <source>
        <dbReference type="EMBL" id="MFB9451223.1"/>
    </source>
</evidence>
<organism evidence="1 2">
    <name type="scientific">Dactylosporangium vinaceum</name>
    <dbReference type="NCBI Taxonomy" id="53362"/>
    <lineage>
        <taxon>Bacteria</taxon>
        <taxon>Bacillati</taxon>
        <taxon>Actinomycetota</taxon>
        <taxon>Actinomycetes</taxon>
        <taxon>Micromonosporales</taxon>
        <taxon>Micromonosporaceae</taxon>
        <taxon>Dactylosporangium</taxon>
    </lineage>
</organism>
<sequence length="84" mass="9463">MDANLPPLRAVIYLRQMTHVAECAAHADRHGYDTVDTVHDPDGVLLQELLNRAMLGELDVIVTWDYAGLPRNTVPRVELVEQSR</sequence>
<protein>
    <submittedName>
        <fullName evidence="1">Recombinase family protein</fullName>
    </submittedName>
</protein>
<keyword evidence="2" id="KW-1185">Reference proteome</keyword>
<dbReference type="Proteomes" id="UP001589608">
    <property type="component" value="Unassembled WGS sequence"/>
</dbReference>
<comment type="caution">
    <text evidence="1">The sequence shown here is derived from an EMBL/GenBank/DDBJ whole genome shotgun (WGS) entry which is preliminary data.</text>
</comment>
<proteinExistence type="predicted"/>
<evidence type="ECO:0000313" key="2">
    <source>
        <dbReference type="Proteomes" id="UP001589608"/>
    </source>
</evidence>
<dbReference type="RefSeq" id="WP_223102992.1">
    <property type="nucleotide sequence ID" value="NZ_CP061913.1"/>
</dbReference>
<reference evidence="1 2" key="1">
    <citation type="submission" date="2024-09" db="EMBL/GenBank/DDBJ databases">
        <authorList>
            <person name="Sun Q."/>
            <person name="Mori K."/>
        </authorList>
    </citation>
    <scope>NUCLEOTIDE SEQUENCE [LARGE SCALE GENOMIC DNA]</scope>
    <source>
        <strain evidence="1 2">JCM 3307</strain>
    </source>
</reference>
<gene>
    <name evidence="1" type="ORF">ACFFTR_49875</name>
</gene>
<accession>A0ABV5MQU1</accession>
<name>A0ABV5MQU1_9ACTN</name>
<dbReference type="EMBL" id="JBHMCA010000086">
    <property type="protein sequence ID" value="MFB9451223.1"/>
    <property type="molecule type" value="Genomic_DNA"/>
</dbReference>